<organism evidence="1 2">
    <name type="scientific">Sporosarcina gallistercoris</name>
    <dbReference type="NCBI Taxonomy" id="2762245"/>
    <lineage>
        <taxon>Bacteria</taxon>
        <taxon>Bacillati</taxon>
        <taxon>Bacillota</taxon>
        <taxon>Bacilli</taxon>
        <taxon>Bacillales</taxon>
        <taxon>Caryophanaceae</taxon>
        <taxon>Sporosarcina</taxon>
    </lineage>
</organism>
<gene>
    <name evidence="1" type="ORF">H9659_13885</name>
</gene>
<accession>A0ABR8PMK7</accession>
<proteinExistence type="predicted"/>
<dbReference type="EMBL" id="JACSQY010000013">
    <property type="protein sequence ID" value="MBD7909423.1"/>
    <property type="molecule type" value="Genomic_DNA"/>
</dbReference>
<keyword evidence="2" id="KW-1185">Reference proteome</keyword>
<sequence length="91" mass="10536">MRSTSTYILNELNLIEPEKADIVKVTHLFEESTVTETNKLLDFDDKDQVILKQYEAKLDYQTNTAEVVQVLMQNDVNVIVQEYVNGELNIE</sequence>
<comment type="caution">
    <text evidence="1">The sequence shown here is derived from an EMBL/GenBank/DDBJ whole genome shotgun (WGS) entry which is preliminary data.</text>
</comment>
<evidence type="ECO:0000313" key="2">
    <source>
        <dbReference type="Proteomes" id="UP000659496"/>
    </source>
</evidence>
<evidence type="ECO:0000313" key="1">
    <source>
        <dbReference type="EMBL" id="MBD7909423.1"/>
    </source>
</evidence>
<dbReference type="Proteomes" id="UP000659496">
    <property type="component" value="Unassembled WGS sequence"/>
</dbReference>
<reference evidence="1 2" key="1">
    <citation type="submission" date="2020-08" db="EMBL/GenBank/DDBJ databases">
        <title>A Genomic Blueprint of the Chicken Gut Microbiome.</title>
        <authorList>
            <person name="Gilroy R."/>
            <person name="Ravi A."/>
            <person name="Getino M."/>
            <person name="Pursley I."/>
            <person name="Horton D.L."/>
            <person name="Alikhan N.-F."/>
            <person name="Baker D."/>
            <person name="Gharbi K."/>
            <person name="Hall N."/>
            <person name="Watson M."/>
            <person name="Adriaenssens E.M."/>
            <person name="Foster-Nyarko E."/>
            <person name="Jarju S."/>
            <person name="Secka A."/>
            <person name="Antonio M."/>
            <person name="Oren A."/>
            <person name="Chaudhuri R."/>
            <person name="La Ragione R.M."/>
            <person name="Hildebrand F."/>
            <person name="Pallen M.J."/>
        </authorList>
    </citation>
    <scope>NUCLEOTIDE SEQUENCE [LARGE SCALE GENOMIC DNA]</scope>
    <source>
        <strain evidence="1 2">Sa3CUA8</strain>
    </source>
</reference>
<protein>
    <submittedName>
        <fullName evidence="1">Uncharacterized protein</fullName>
    </submittedName>
</protein>
<name>A0ABR8PMK7_9BACL</name>